<feature type="region of interest" description="Disordered" evidence="1">
    <location>
        <begin position="121"/>
        <end position="159"/>
    </location>
</feature>
<gene>
    <name evidence="3" type="ordered locus">ACMV_01370</name>
</gene>
<dbReference type="OrthoDB" id="10019908at2"/>
<dbReference type="AlphaFoldDB" id="F0J1A2"/>
<dbReference type="HOGENOM" id="CLU_033214_0_0_5"/>
<dbReference type="Proteomes" id="UP000007100">
    <property type="component" value="Chromosome"/>
</dbReference>
<dbReference type="Pfam" id="PF02120">
    <property type="entry name" value="Flg_hook"/>
    <property type="match status" value="1"/>
</dbReference>
<feature type="compositionally biased region" description="Low complexity" evidence="1">
    <location>
        <begin position="121"/>
        <end position="130"/>
    </location>
</feature>
<protein>
    <recommendedName>
        <fullName evidence="2">Flagellar hook-length control protein-like C-terminal domain-containing protein</fullName>
    </recommendedName>
</protein>
<feature type="region of interest" description="Disordered" evidence="1">
    <location>
        <begin position="265"/>
        <end position="310"/>
    </location>
</feature>
<evidence type="ECO:0000313" key="4">
    <source>
        <dbReference type="Proteomes" id="UP000007100"/>
    </source>
</evidence>
<evidence type="ECO:0000259" key="2">
    <source>
        <dbReference type="Pfam" id="PF02120"/>
    </source>
</evidence>
<feature type="region of interest" description="Disordered" evidence="1">
    <location>
        <begin position="325"/>
        <end position="361"/>
    </location>
</feature>
<name>F0J1A2_ACIMA</name>
<feature type="compositionally biased region" description="Low complexity" evidence="1">
    <location>
        <begin position="64"/>
        <end position="78"/>
    </location>
</feature>
<dbReference type="InterPro" id="IPR038610">
    <property type="entry name" value="FliK-like_C_sf"/>
</dbReference>
<keyword evidence="4" id="KW-1185">Reference proteome</keyword>
<feature type="region of interest" description="Disordered" evidence="1">
    <location>
        <begin position="64"/>
        <end position="96"/>
    </location>
</feature>
<evidence type="ECO:0000256" key="1">
    <source>
        <dbReference type="SAM" id="MobiDB-lite"/>
    </source>
</evidence>
<dbReference type="InterPro" id="IPR021136">
    <property type="entry name" value="Flagellar_hook_control-like_C"/>
</dbReference>
<dbReference type="KEGG" id="amv:ACMV_01370"/>
<evidence type="ECO:0000313" key="3">
    <source>
        <dbReference type="EMBL" id="BAJ79484.1"/>
    </source>
</evidence>
<feature type="compositionally biased region" description="Low complexity" evidence="1">
    <location>
        <begin position="280"/>
        <end position="306"/>
    </location>
</feature>
<feature type="compositionally biased region" description="Low complexity" evidence="1">
    <location>
        <begin position="201"/>
        <end position="222"/>
    </location>
</feature>
<feature type="domain" description="Flagellar hook-length control protein-like C-terminal" evidence="2">
    <location>
        <begin position="430"/>
        <end position="494"/>
    </location>
</feature>
<reference evidence="3 4" key="1">
    <citation type="submission" date="2010-12" db="EMBL/GenBank/DDBJ databases">
        <title>Whole genome sequence of Acidiphilium multivorum AIU301.</title>
        <authorList>
            <person name="Narita-Yamada S."/>
            <person name="Nakamura S."/>
            <person name="Ito N."/>
            <person name="Takarada H."/>
            <person name="Katano Y."/>
            <person name="Nakazawa H."/>
            <person name="Hosoyama A."/>
            <person name="Yamada R."/>
            <person name="Fujita N."/>
        </authorList>
    </citation>
    <scope>NUCLEOTIDE SEQUENCE [LARGE SCALE GENOMIC DNA]</scope>
    <source>
        <strain evidence="4">DSM 11245 / JCM 8867 / AIU301</strain>
    </source>
</reference>
<sequence>MDIALQILPACLRECSASRLSSRIFVWPISCMWGGMSIGTAISAVPATSTASAAAGATSGCGTAAPASTSAVPTSDSSGPASVSGTRTISAGQGSADCGAGKAASGSFSAALAGASASSSQHAAGNASQSPSSTTDAKSASDPHAHHGNGNGTSSAALMRDRTASPPGAAYANAQGMAPVATEHGKAPNKSGHHDLARANAGPSSGQAQQAQAVQTSQPTPVSAGLSAQASAALAVQALSSHQVADIAPQSDSHAPVVPGLARQVTPATDAKAQSVPVEGSAGSPGSATTGSSSQLAASSGSTTSGVPHSTIDSLAREAIGRLQSAAGGQAHHTAAAGPSSSATAHASAETRISATSANSTVARQVQPAMSSAGPAPVVSISSSAVPALPGGGETNGAASSASSNSVSGQIAAALVGVSQIQPPQGSSSATPGTRLTIALAPPAIGTVTLQIDRHADGSLTVAIGASHADTLQQLQNDRNTLNQVLTQAGLPDTHRTVTFDLIAPHADASGSHQASVGAGANGFGGGFSLAGGGPNGGSSGSEGSGRLPVYVRSPAAAAGIAPAVDTVSSVPAVTLRRFGVNVVA</sequence>
<organism evidence="3 4">
    <name type="scientific">Acidiphilium multivorum (strain DSM 11245 / JCM 8867 / NBRC 100883 / AIU 301)</name>
    <dbReference type="NCBI Taxonomy" id="926570"/>
    <lineage>
        <taxon>Bacteria</taxon>
        <taxon>Pseudomonadati</taxon>
        <taxon>Pseudomonadota</taxon>
        <taxon>Alphaproteobacteria</taxon>
        <taxon>Acetobacterales</taxon>
        <taxon>Acidocellaceae</taxon>
        <taxon>Acidiphilium</taxon>
    </lineage>
</organism>
<feature type="compositionally biased region" description="Low complexity" evidence="1">
    <location>
        <begin position="326"/>
        <end position="351"/>
    </location>
</feature>
<proteinExistence type="predicted"/>
<feature type="compositionally biased region" description="Polar residues" evidence="1">
    <location>
        <begin position="79"/>
        <end position="93"/>
    </location>
</feature>
<dbReference type="Gene3D" id="3.30.750.140">
    <property type="match status" value="1"/>
</dbReference>
<dbReference type="EMBL" id="AP012035">
    <property type="protein sequence ID" value="BAJ79484.1"/>
    <property type="molecule type" value="Genomic_DNA"/>
</dbReference>
<accession>F0J1A2</accession>
<feature type="region of interest" description="Disordered" evidence="1">
    <location>
        <begin position="178"/>
        <end position="222"/>
    </location>
</feature>